<dbReference type="EMBL" id="JAQQLI010000058">
    <property type="protein sequence ID" value="MDC7789011.1"/>
    <property type="molecule type" value="Genomic_DNA"/>
</dbReference>
<dbReference type="SMART" id="SM00346">
    <property type="entry name" value="HTH_ICLR"/>
    <property type="match status" value="1"/>
</dbReference>
<dbReference type="Pfam" id="PF01614">
    <property type="entry name" value="IclR_C"/>
    <property type="match status" value="1"/>
</dbReference>
<feature type="compositionally biased region" description="Basic and acidic residues" evidence="4">
    <location>
        <begin position="277"/>
        <end position="288"/>
    </location>
</feature>
<comment type="caution">
    <text evidence="7">The sequence shown here is derived from an EMBL/GenBank/DDBJ whole genome shotgun (WGS) entry which is preliminary data.</text>
</comment>
<dbReference type="InterPro" id="IPR029016">
    <property type="entry name" value="GAF-like_dom_sf"/>
</dbReference>
<dbReference type="SUPFAM" id="SSF46785">
    <property type="entry name" value="Winged helix' DNA-binding domain"/>
    <property type="match status" value="1"/>
</dbReference>
<evidence type="ECO:0000259" key="5">
    <source>
        <dbReference type="PROSITE" id="PS51077"/>
    </source>
</evidence>
<dbReference type="RefSeq" id="WP_272779842.1">
    <property type="nucleotide sequence ID" value="NZ_JAQQLI010000058.1"/>
</dbReference>
<evidence type="ECO:0000259" key="6">
    <source>
        <dbReference type="PROSITE" id="PS51078"/>
    </source>
</evidence>
<dbReference type="PANTHER" id="PTHR30136:SF24">
    <property type="entry name" value="HTH-TYPE TRANSCRIPTIONAL REPRESSOR ALLR"/>
    <property type="match status" value="1"/>
</dbReference>
<dbReference type="InterPro" id="IPR036390">
    <property type="entry name" value="WH_DNA-bd_sf"/>
</dbReference>
<reference evidence="7" key="2">
    <citation type="submission" date="2023-02" db="EMBL/GenBank/DDBJ databases">
        <authorList>
            <person name="Rayyan A."/>
            <person name="Meyer T."/>
            <person name="Kyndt J.A."/>
        </authorList>
    </citation>
    <scope>NUCLEOTIDE SEQUENCE</scope>
    <source>
        <strain evidence="7">DSM 9987</strain>
    </source>
</reference>
<keyword evidence="2" id="KW-0238">DNA-binding</keyword>
<dbReference type="PROSITE" id="PS51078">
    <property type="entry name" value="ICLR_ED"/>
    <property type="match status" value="1"/>
</dbReference>
<protein>
    <submittedName>
        <fullName evidence="7">IclR family transcriptional regulator</fullName>
    </submittedName>
</protein>
<dbReference type="PROSITE" id="PS51077">
    <property type="entry name" value="HTH_ICLR"/>
    <property type="match status" value="1"/>
</dbReference>
<dbReference type="InterPro" id="IPR050707">
    <property type="entry name" value="HTH_MetabolicPath_Reg"/>
</dbReference>
<evidence type="ECO:0000256" key="2">
    <source>
        <dbReference type="ARBA" id="ARBA00023125"/>
    </source>
</evidence>
<feature type="region of interest" description="Disordered" evidence="4">
    <location>
        <begin position="1"/>
        <end position="23"/>
    </location>
</feature>
<dbReference type="Pfam" id="PF09339">
    <property type="entry name" value="HTH_IclR"/>
    <property type="match status" value="1"/>
</dbReference>
<feature type="domain" description="IclR-ED" evidence="6">
    <location>
        <begin position="86"/>
        <end position="269"/>
    </location>
</feature>
<dbReference type="Gene3D" id="1.10.10.10">
    <property type="entry name" value="Winged helix-like DNA-binding domain superfamily/Winged helix DNA-binding domain"/>
    <property type="match status" value="1"/>
</dbReference>
<dbReference type="Proteomes" id="UP001165652">
    <property type="component" value="Unassembled WGS sequence"/>
</dbReference>
<proteinExistence type="predicted"/>
<keyword evidence="1" id="KW-0805">Transcription regulation</keyword>
<keyword evidence="8" id="KW-1185">Reference proteome</keyword>
<accession>A0ABT5JHE1</accession>
<sequence length="288" mass="31071">MNHVMKSERCSDNRNTRRGDGGSQSAARAIAVLNLIGRTPEDLGVREIARRLALPSSVVQRLINTLAEHGFLEQSPNDQKYRIGFSAFQVGQRYLARNGLQEASLPVLRELAERDQVNAFLGVLRDRRVVYLAAIQSSGPITINSVPGSTAHLHSTAFGKALLAETSDEEVARLLGEEPYVALTANTRTTLAALRPDLAEVRRRGYAVCDEENLVDVYSVGAVVRDAGGRAVAAISGAVPRHRLAPADMERLCRLVSAAAERIARRLGAGAGGTRPDAARPRQSETSC</sequence>
<dbReference type="PANTHER" id="PTHR30136">
    <property type="entry name" value="HELIX-TURN-HELIX TRANSCRIPTIONAL REGULATOR, ICLR FAMILY"/>
    <property type="match status" value="1"/>
</dbReference>
<evidence type="ECO:0000256" key="1">
    <source>
        <dbReference type="ARBA" id="ARBA00023015"/>
    </source>
</evidence>
<evidence type="ECO:0000256" key="4">
    <source>
        <dbReference type="SAM" id="MobiDB-lite"/>
    </source>
</evidence>
<gene>
    <name evidence="7" type="ORF">PQJ73_25290</name>
</gene>
<evidence type="ECO:0000313" key="8">
    <source>
        <dbReference type="Proteomes" id="UP001165652"/>
    </source>
</evidence>
<dbReference type="InterPro" id="IPR014757">
    <property type="entry name" value="Tscrpt_reg_IclR_C"/>
</dbReference>
<feature type="region of interest" description="Disordered" evidence="4">
    <location>
        <begin position="269"/>
        <end position="288"/>
    </location>
</feature>
<dbReference type="SUPFAM" id="SSF55781">
    <property type="entry name" value="GAF domain-like"/>
    <property type="match status" value="1"/>
</dbReference>
<name>A0ABT5JHE1_RHOTP</name>
<organism evidence="7 8">
    <name type="scientific">Rhodoplanes tepidamans</name>
    <name type="common">Rhodoplanes cryptolactis</name>
    <dbReference type="NCBI Taxonomy" id="200616"/>
    <lineage>
        <taxon>Bacteria</taxon>
        <taxon>Pseudomonadati</taxon>
        <taxon>Pseudomonadota</taxon>
        <taxon>Alphaproteobacteria</taxon>
        <taxon>Hyphomicrobiales</taxon>
        <taxon>Nitrobacteraceae</taxon>
        <taxon>Rhodoplanes</taxon>
    </lineage>
</organism>
<evidence type="ECO:0000256" key="3">
    <source>
        <dbReference type="ARBA" id="ARBA00023163"/>
    </source>
</evidence>
<dbReference type="InterPro" id="IPR005471">
    <property type="entry name" value="Tscrpt_reg_IclR_N"/>
</dbReference>
<dbReference type="Gene3D" id="3.30.450.40">
    <property type="match status" value="1"/>
</dbReference>
<evidence type="ECO:0000313" key="7">
    <source>
        <dbReference type="EMBL" id="MDC7789011.1"/>
    </source>
</evidence>
<keyword evidence="3" id="KW-0804">Transcription</keyword>
<feature type="compositionally biased region" description="Basic and acidic residues" evidence="4">
    <location>
        <begin position="1"/>
        <end position="20"/>
    </location>
</feature>
<reference evidence="7" key="1">
    <citation type="journal article" date="2023" name="Microbiol Resour">
        <title>Genome Sequences of Rhodoplanes serenus and Two Thermotolerant Strains, Rhodoplanes tepidamans and 'Rhodoplanes cryptolactis,' Further Refine the Genus.</title>
        <authorList>
            <person name="Rayyan A.A."/>
            <person name="Kyndt J.A."/>
        </authorList>
    </citation>
    <scope>NUCLEOTIDE SEQUENCE</scope>
    <source>
        <strain evidence="7">DSM 9987</strain>
    </source>
</reference>
<dbReference type="InterPro" id="IPR036388">
    <property type="entry name" value="WH-like_DNA-bd_sf"/>
</dbReference>
<feature type="domain" description="HTH iclR-type" evidence="5">
    <location>
        <begin position="23"/>
        <end position="85"/>
    </location>
</feature>